<feature type="short sequence motif" description="Histidine triad motif" evidence="1">
    <location>
        <begin position="77"/>
        <end position="81"/>
    </location>
</feature>
<feature type="compositionally biased region" description="Basic and acidic residues" evidence="2">
    <location>
        <begin position="102"/>
        <end position="120"/>
    </location>
</feature>
<evidence type="ECO:0000313" key="5">
    <source>
        <dbReference type="Proteomes" id="UP000051439"/>
    </source>
</evidence>
<dbReference type="Gene3D" id="3.30.428.10">
    <property type="entry name" value="HIT-like"/>
    <property type="match status" value="1"/>
</dbReference>
<reference evidence="4 5" key="1">
    <citation type="journal article" date="2015" name="Genome Announc.">
        <title>Expanding the biotechnology potential of lactobacilli through comparative genomics of 213 strains and associated genera.</title>
        <authorList>
            <person name="Sun Z."/>
            <person name="Harris H.M."/>
            <person name="McCann A."/>
            <person name="Guo C."/>
            <person name="Argimon S."/>
            <person name="Zhang W."/>
            <person name="Yang X."/>
            <person name="Jeffery I.B."/>
            <person name="Cooney J.C."/>
            <person name="Kagawa T.F."/>
            <person name="Liu W."/>
            <person name="Song Y."/>
            <person name="Salvetti E."/>
            <person name="Wrobel A."/>
            <person name="Rasinkangas P."/>
            <person name="Parkhill J."/>
            <person name="Rea M.C."/>
            <person name="O'Sullivan O."/>
            <person name="Ritari J."/>
            <person name="Douillard F.P."/>
            <person name="Paul Ross R."/>
            <person name="Yang R."/>
            <person name="Briner A.E."/>
            <person name="Felis G.E."/>
            <person name="de Vos W.M."/>
            <person name="Barrangou R."/>
            <person name="Klaenhammer T.R."/>
            <person name="Caufield P.W."/>
            <person name="Cui Y."/>
            <person name="Zhang H."/>
            <person name="O'Toole P.W."/>
        </authorList>
    </citation>
    <scope>NUCLEOTIDE SEQUENCE [LARGE SCALE GENOMIC DNA]</scope>
    <source>
        <strain evidence="4 5">DSM 19906</strain>
    </source>
</reference>
<accession>A0A0R1NJF0</accession>
<feature type="compositionally biased region" description="Acidic residues" evidence="2">
    <location>
        <begin position="121"/>
        <end position="131"/>
    </location>
</feature>
<keyword evidence="5" id="KW-1185">Reference proteome</keyword>
<evidence type="ECO:0000256" key="2">
    <source>
        <dbReference type="SAM" id="MobiDB-lite"/>
    </source>
</evidence>
<evidence type="ECO:0000313" key="4">
    <source>
        <dbReference type="EMBL" id="KRL20076.1"/>
    </source>
</evidence>
<proteinExistence type="predicted"/>
<dbReference type="AlphaFoldDB" id="A0A0R1NJF0"/>
<gene>
    <name evidence="4" type="ORF">FC98_GL001908</name>
</gene>
<comment type="caution">
    <text evidence="4">The sequence shown here is derived from an EMBL/GenBank/DDBJ whole genome shotgun (WGS) entry which is preliminary data.</text>
</comment>
<feature type="domain" description="HIT" evidence="3">
    <location>
        <begin position="1"/>
        <end position="92"/>
    </location>
</feature>
<name>A0A0R1NJF0_9LACO</name>
<dbReference type="EMBL" id="AZEB01000039">
    <property type="protein sequence ID" value="KRL20076.1"/>
    <property type="molecule type" value="Genomic_DNA"/>
</dbReference>
<dbReference type="GO" id="GO:0003824">
    <property type="term" value="F:catalytic activity"/>
    <property type="evidence" value="ECO:0007669"/>
    <property type="project" value="InterPro"/>
</dbReference>
<protein>
    <submittedName>
        <fullName evidence="4">Histidine triad domain protein</fullName>
    </submittedName>
</protein>
<sequence length="131" mass="15064">MIPIVTFDASTVYLNRDQTHPGRVIVALNWHVDEIFELSQQQRTAFIEEVSLTAKVVKEHFNAAKINLGVYGDTVSHLHFHIVPKVPADIDWDDSFINNPKDPAHLSDSESPKRVNQLREELEDEYETIRD</sequence>
<organism evidence="4 5">
    <name type="scientific">Lentilactobacillus kisonensis DSM 19906 = JCM 15041</name>
    <dbReference type="NCBI Taxonomy" id="1423766"/>
    <lineage>
        <taxon>Bacteria</taxon>
        <taxon>Bacillati</taxon>
        <taxon>Bacillota</taxon>
        <taxon>Bacilli</taxon>
        <taxon>Lactobacillales</taxon>
        <taxon>Lactobacillaceae</taxon>
        <taxon>Lentilactobacillus</taxon>
    </lineage>
</organism>
<dbReference type="PATRIC" id="fig|1423766.4.peg.1975"/>
<evidence type="ECO:0000259" key="3">
    <source>
        <dbReference type="PROSITE" id="PS51084"/>
    </source>
</evidence>
<dbReference type="PROSITE" id="PS51084">
    <property type="entry name" value="HIT_2"/>
    <property type="match status" value="1"/>
</dbReference>
<evidence type="ECO:0000256" key="1">
    <source>
        <dbReference type="PROSITE-ProRule" id="PRU00464"/>
    </source>
</evidence>
<dbReference type="Proteomes" id="UP000051439">
    <property type="component" value="Unassembled WGS sequence"/>
</dbReference>
<dbReference type="InterPro" id="IPR036265">
    <property type="entry name" value="HIT-like_sf"/>
</dbReference>
<dbReference type="Pfam" id="PF01230">
    <property type="entry name" value="HIT"/>
    <property type="match status" value="1"/>
</dbReference>
<dbReference type="SUPFAM" id="SSF54197">
    <property type="entry name" value="HIT-like"/>
    <property type="match status" value="1"/>
</dbReference>
<dbReference type="InterPro" id="IPR011146">
    <property type="entry name" value="HIT-like"/>
</dbReference>
<feature type="region of interest" description="Disordered" evidence="2">
    <location>
        <begin position="101"/>
        <end position="131"/>
    </location>
</feature>